<keyword evidence="2" id="KW-0378">Hydrolase</keyword>
<dbReference type="InterPro" id="IPR002711">
    <property type="entry name" value="HNH"/>
</dbReference>
<dbReference type="SMART" id="SM00507">
    <property type="entry name" value="HNHc"/>
    <property type="match status" value="1"/>
</dbReference>
<dbReference type="GO" id="GO:0003676">
    <property type="term" value="F:nucleic acid binding"/>
    <property type="evidence" value="ECO:0007669"/>
    <property type="project" value="InterPro"/>
</dbReference>
<accession>A0A4P6JWW0</accession>
<dbReference type="InterPro" id="IPR052892">
    <property type="entry name" value="NA-targeting_endonuclease"/>
</dbReference>
<dbReference type="InterPro" id="IPR003615">
    <property type="entry name" value="HNH_nuc"/>
</dbReference>
<dbReference type="RefSeq" id="WP_129890958.1">
    <property type="nucleotide sequence ID" value="NZ_CP035758.1"/>
</dbReference>
<keyword evidence="2" id="KW-0255">Endonuclease</keyword>
<dbReference type="EMBL" id="CP035758">
    <property type="protein sequence ID" value="QBD79892.1"/>
    <property type="molecule type" value="Genomic_DNA"/>
</dbReference>
<sequence>MPSCTVCGKRLSIFELFRAAGIQRCGACEQRCGQLARYWSAKLDSAFAKHGISEAMERELYRQFQQARVPLELGKPIVQKMLYLREISRIRWGDITPMRVDIHLDTDEIAYFSMPATYYKPNKRLKEVPGRLVGTNKKCYFLSSTGKDSTTIDWNNVSKIDEKVLYIDPEATLTRRGGRPVRYSAVSLEVIHVTVSKGSGGGSYHVPDTLYTKTFMDTLVHFWKRQLVYNKEIATHGAVPEHVKAAVFRRDKGRCIQCGYKGPYIEYDHKIPRSKGGPNTVENIQLLCRMCNLQKGDRL</sequence>
<dbReference type="OrthoDB" id="167033at2"/>
<proteinExistence type="predicted"/>
<dbReference type="GO" id="GO:0004519">
    <property type="term" value="F:endonuclease activity"/>
    <property type="evidence" value="ECO:0007669"/>
    <property type="project" value="UniProtKB-KW"/>
</dbReference>
<feature type="domain" description="HNH nuclease" evidence="1">
    <location>
        <begin position="242"/>
        <end position="293"/>
    </location>
</feature>
<dbReference type="CDD" id="cd00085">
    <property type="entry name" value="HNHc"/>
    <property type="match status" value="1"/>
</dbReference>
<dbReference type="PANTHER" id="PTHR33877">
    <property type="entry name" value="SLL1193 PROTEIN"/>
    <property type="match status" value="1"/>
</dbReference>
<keyword evidence="3" id="KW-1185">Reference proteome</keyword>
<keyword evidence="2" id="KW-0540">Nuclease</keyword>
<dbReference type="AlphaFoldDB" id="A0A4P6JWW0"/>
<evidence type="ECO:0000313" key="2">
    <source>
        <dbReference type="EMBL" id="QBD79892.1"/>
    </source>
</evidence>
<dbReference type="Pfam" id="PF01844">
    <property type="entry name" value="HNH"/>
    <property type="match status" value="1"/>
</dbReference>
<evidence type="ECO:0000313" key="3">
    <source>
        <dbReference type="Proteomes" id="UP000290365"/>
    </source>
</evidence>
<evidence type="ECO:0000259" key="1">
    <source>
        <dbReference type="SMART" id="SM00507"/>
    </source>
</evidence>
<gene>
    <name evidence="2" type="ORF">EPA93_29495</name>
</gene>
<dbReference type="KEGG" id="kbs:EPA93_29495"/>
<name>A0A4P6JWW0_KTERU</name>
<dbReference type="Gene3D" id="1.10.30.50">
    <property type="match status" value="1"/>
</dbReference>
<organism evidence="2 3">
    <name type="scientific">Ktedonosporobacter rubrisoli</name>
    <dbReference type="NCBI Taxonomy" id="2509675"/>
    <lineage>
        <taxon>Bacteria</taxon>
        <taxon>Bacillati</taxon>
        <taxon>Chloroflexota</taxon>
        <taxon>Ktedonobacteria</taxon>
        <taxon>Ktedonobacterales</taxon>
        <taxon>Ktedonosporobacteraceae</taxon>
        <taxon>Ktedonosporobacter</taxon>
    </lineage>
</organism>
<reference evidence="2 3" key="1">
    <citation type="submission" date="2019-01" db="EMBL/GenBank/DDBJ databases">
        <title>Ktedonosporobacter rubrisoli SCAWS-G2.</title>
        <authorList>
            <person name="Huang Y."/>
            <person name="Yan B."/>
        </authorList>
    </citation>
    <scope>NUCLEOTIDE SEQUENCE [LARGE SCALE GENOMIC DNA]</scope>
    <source>
        <strain evidence="2 3">SCAWS-G2</strain>
    </source>
</reference>
<dbReference type="PANTHER" id="PTHR33877:SF2">
    <property type="entry name" value="OS07G0170200 PROTEIN"/>
    <property type="match status" value="1"/>
</dbReference>
<dbReference type="GO" id="GO:0008270">
    <property type="term" value="F:zinc ion binding"/>
    <property type="evidence" value="ECO:0007669"/>
    <property type="project" value="InterPro"/>
</dbReference>
<dbReference type="Proteomes" id="UP000290365">
    <property type="component" value="Chromosome"/>
</dbReference>
<protein>
    <submittedName>
        <fullName evidence="2">HNH endonuclease</fullName>
    </submittedName>
</protein>